<evidence type="ECO:0000256" key="3">
    <source>
        <dbReference type="ARBA" id="ARBA00022692"/>
    </source>
</evidence>
<feature type="transmembrane region" description="Helical" evidence="6">
    <location>
        <begin position="210"/>
        <end position="234"/>
    </location>
</feature>
<keyword evidence="2" id="KW-1003">Cell membrane</keyword>
<keyword evidence="4 6" id="KW-1133">Transmembrane helix</keyword>
<proteinExistence type="predicted"/>
<feature type="transmembrane region" description="Helical" evidence="6">
    <location>
        <begin position="111"/>
        <end position="132"/>
    </location>
</feature>
<dbReference type="CDD" id="cd06581">
    <property type="entry name" value="TM_PBP1_LivM_like"/>
    <property type="match status" value="1"/>
</dbReference>
<comment type="caution">
    <text evidence="7">The sequence shown here is derived from an EMBL/GenBank/DDBJ whole genome shotgun (WGS) entry which is preliminary data.</text>
</comment>
<evidence type="ECO:0000256" key="1">
    <source>
        <dbReference type="ARBA" id="ARBA00004651"/>
    </source>
</evidence>
<evidence type="ECO:0000256" key="6">
    <source>
        <dbReference type="SAM" id="Phobius"/>
    </source>
</evidence>
<accession>A0A0F8X825</accession>
<gene>
    <name evidence="7" type="ORF">LCGC14_3057790</name>
</gene>
<feature type="transmembrane region" description="Helical" evidence="6">
    <location>
        <begin position="160"/>
        <end position="178"/>
    </location>
</feature>
<dbReference type="PANTHER" id="PTHR30482">
    <property type="entry name" value="HIGH-AFFINITY BRANCHED-CHAIN AMINO ACID TRANSPORT SYSTEM PERMEASE"/>
    <property type="match status" value="1"/>
</dbReference>
<evidence type="ECO:0000313" key="7">
    <source>
        <dbReference type="EMBL" id="KKK57110.1"/>
    </source>
</evidence>
<feature type="transmembrane region" description="Helical" evidence="6">
    <location>
        <begin position="9"/>
        <end position="26"/>
    </location>
</feature>
<dbReference type="InterPro" id="IPR001851">
    <property type="entry name" value="ABC_transp_permease"/>
</dbReference>
<organism evidence="7">
    <name type="scientific">marine sediment metagenome</name>
    <dbReference type="NCBI Taxonomy" id="412755"/>
    <lineage>
        <taxon>unclassified sequences</taxon>
        <taxon>metagenomes</taxon>
        <taxon>ecological metagenomes</taxon>
    </lineage>
</organism>
<evidence type="ECO:0000256" key="5">
    <source>
        <dbReference type="ARBA" id="ARBA00023136"/>
    </source>
</evidence>
<feature type="transmembrane region" description="Helical" evidence="6">
    <location>
        <begin position="85"/>
        <end position="104"/>
    </location>
</feature>
<dbReference type="AlphaFoldDB" id="A0A0F8X825"/>
<feature type="transmembrane region" description="Helical" evidence="6">
    <location>
        <begin position="246"/>
        <end position="269"/>
    </location>
</feature>
<dbReference type="Pfam" id="PF02653">
    <property type="entry name" value="BPD_transp_2"/>
    <property type="match status" value="1"/>
</dbReference>
<feature type="transmembrane region" description="Helical" evidence="6">
    <location>
        <begin position="281"/>
        <end position="301"/>
    </location>
</feature>
<keyword evidence="3 6" id="KW-0812">Transmembrane</keyword>
<reference evidence="7" key="1">
    <citation type="journal article" date="2015" name="Nature">
        <title>Complex archaea that bridge the gap between prokaryotes and eukaryotes.</title>
        <authorList>
            <person name="Spang A."/>
            <person name="Saw J.H."/>
            <person name="Jorgensen S.L."/>
            <person name="Zaremba-Niedzwiedzka K."/>
            <person name="Martijn J."/>
            <person name="Lind A.E."/>
            <person name="van Eijk R."/>
            <person name="Schleper C."/>
            <person name="Guy L."/>
            <person name="Ettema T.J."/>
        </authorList>
    </citation>
    <scope>NUCLEOTIDE SEQUENCE</scope>
</reference>
<dbReference type="GO" id="GO:0005886">
    <property type="term" value="C:plasma membrane"/>
    <property type="evidence" value="ECO:0007669"/>
    <property type="project" value="UniProtKB-SubCell"/>
</dbReference>
<evidence type="ECO:0000256" key="2">
    <source>
        <dbReference type="ARBA" id="ARBA00022475"/>
    </source>
</evidence>
<protein>
    <recommendedName>
        <fullName evidence="8">Branched-chain amino acid ABC transporter permease</fullName>
    </recommendedName>
</protein>
<sequence>MQGFNKGKILSWTGALIIIVLLPFILSKYTVFLLSMLAVYALVSLGLNLLMGYTGQIAAGHAGFLALGAYFTAIVGARVEWMPCLAIILMAGIFTGIIGFLLGIPILRLKGFYIAMATLAFGVVVSEIILQWSSLTNGDDGFQVPIARIAGFSFDSDFKLYYLIFFVTVILIVLAKNLTNGYIGRAFIALRESETAAQTIGIDLAKYKTIAFAISAFYTGIAGGLFAYLITYLSPDAFTIELSIDFIAMIVIGGMGSILGSIIGAVILTGMQQVLAGLQDLQILIFGLSLIIFTIFMPRGISGMLKTLLERLSPAMRSKNKELAQES</sequence>
<feature type="transmembrane region" description="Helical" evidence="6">
    <location>
        <begin position="62"/>
        <end position="79"/>
    </location>
</feature>
<name>A0A0F8X825_9ZZZZ</name>
<keyword evidence="5 6" id="KW-0472">Membrane</keyword>
<dbReference type="EMBL" id="LAZR01064649">
    <property type="protein sequence ID" value="KKK57110.1"/>
    <property type="molecule type" value="Genomic_DNA"/>
</dbReference>
<feature type="transmembrane region" description="Helical" evidence="6">
    <location>
        <begin position="32"/>
        <end position="50"/>
    </location>
</feature>
<evidence type="ECO:0000256" key="4">
    <source>
        <dbReference type="ARBA" id="ARBA00022989"/>
    </source>
</evidence>
<dbReference type="GO" id="GO:0015658">
    <property type="term" value="F:branched-chain amino acid transmembrane transporter activity"/>
    <property type="evidence" value="ECO:0007669"/>
    <property type="project" value="InterPro"/>
</dbReference>
<dbReference type="InterPro" id="IPR043428">
    <property type="entry name" value="LivM-like"/>
</dbReference>
<comment type="subcellular location">
    <subcellularLocation>
        <location evidence="1">Cell membrane</location>
        <topology evidence="1">Multi-pass membrane protein</topology>
    </subcellularLocation>
</comment>
<evidence type="ECO:0008006" key="8">
    <source>
        <dbReference type="Google" id="ProtNLM"/>
    </source>
</evidence>
<dbReference type="PANTHER" id="PTHR30482:SF10">
    <property type="entry name" value="HIGH-AFFINITY BRANCHED-CHAIN AMINO ACID TRANSPORT PROTEIN BRAE"/>
    <property type="match status" value="1"/>
</dbReference>